<dbReference type="InterPro" id="IPR010982">
    <property type="entry name" value="Lambda_DNA-bd_dom_sf"/>
</dbReference>
<dbReference type="RefSeq" id="WP_210654753.1">
    <property type="nucleotide sequence ID" value="NZ_JAGKSP010000001.1"/>
</dbReference>
<dbReference type="Proteomes" id="UP000673394">
    <property type="component" value="Unassembled WGS sequence"/>
</dbReference>
<accession>A0ABS5C5T5</accession>
<keyword evidence="1" id="KW-0805">Transcription regulation</keyword>
<dbReference type="CDD" id="cd01392">
    <property type="entry name" value="HTH_LacI"/>
    <property type="match status" value="1"/>
</dbReference>
<evidence type="ECO:0000256" key="3">
    <source>
        <dbReference type="ARBA" id="ARBA00023163"/>
    </source>
</evidence>
<name>A0ABS5C5T5_9BACL</name>
<dbReference type="InterPro" id="IPR000843">
    <property type="entry name" value="HTH_LacI"/>
</dbReference>
<comment type="caution">
    <text evidence="5">The sequence shown here is derived from an EMBL/GenBank/DDBJ whole genome shotgun (WGS) entry which is preliminary data.</text>
</comment>
<feature type="domain" description="HTH lacI-type" evidence="4">
    <location>
        <begin position="4"/>
        <end position="60"/>
    </location>
</feature>
<dbReference type="SUPFAM" id="SSF47413">
    <property type="entry name" value="lambda repressor-like DNA-binding domains"/>
    <property type="match status" value="1"/>
</dbReference>
<dbReference type="PANTHER" id="PTHR30146">
    <property type="entry name" value="LACI-RELATED TRANSCRIPTIONAL REPRESSOR"/>
    <property type="match status" value="1"/>
</dbReference>
<evidence type="ECO:0000259" key="4">
    <source>
        <dbReference type="PROSITE" id="PS50932"/>
    </source>
</evidence>
<dbReference type="PROSITE" id="PS50932">
    <property type="entry name" value="HTH_LACI_2"/>
    <property type="match status" value="1"/>
</dbReference>
<dbReference type="SMART" id="SM00354">
    <property type="entry name" value="HTH_LACI"/>
    <property type="match status" value="1"/>
</dbReference>
<dbReference type="GO" id="GO:0003677">
    <property type="term" value="F:DNA binding"/>
    <property type="evidence" value="ECO:0007669"/>
    <property type="project" value="UniProtKB-KW"/>
</dbReference>
<dbReference type="PANTHER" id="PTHR30146:SF109">
    <property type="entry name" value="HTH-TYPE TRANSCRIPTIONAL REGULATOR GALS"/>
    <property type="match status" value="1"/>
</dbReference>
<dbReference type="EMBL" id="JAGKSP010000001">
    <property type="protein sequence ID" value="MBP3961357.1"/>
    <property type="molecule type" value="Genomic_DNA"/>
</dbReference>
<dbReference type="PRINTS" id="PR00036">
    <property type="entry name" value="HTHLACI"/>
</dbReference>
<protein>
    <submittedName>
        <fullName evidence="5">LacI family DNA-binding transcriptional regulator</fullName>
    </submittedName>
</protein>
<evidence type="ECO:0000256" key="1">
    <source>
        <dbReference type="ARBA" id="ARBA00023015"/>
    </source>
</evidence>
<evidence type="ECO:0000313" key="5">
    <source>
        <dbReference type="EMBL" id="MBP3961357.1"/>
    </source>
</evidence>
<evidence type="ECO:0000313" key="6">
    <source>
        <dbReference type="Proteomes" id="UP000673394"/>
    </source>
</evidence>
<dbReference type="Pfam" id="PF00356">
    <property type="entry name" value="LacI"/>
    <property type="match status" value="1"/>
</dbReference>
<keyword evidence="6" id="KW-1185">Reference proteome</keyword>
<keyword evidence="3" id="KW-0804">Transcription</keyword>
<reference evidence="5 6" key="1">
    <citation type="submission" date="2021-04" db="EMBL/GenBank/DDBJ databases">
        <title>Paenibacillus sp. DLE-14 whole genome sequence.</title>
        <authorList>
            <person name="Ham Y.J."/>
        </authorList>
    </citation>
    <scope>NUCLEOTIDE SEQUENCE [LARGE SCALE GENOMIC DNA]</scope>
    <source>
        <strain evidence="5 6">DLE-14</strain>
    </source>
</reference>
<dbReference type="Gene3D" id="3.40.50.2300">
    <property type="match status" value="1"/>
</dbReference>
<keyword evidence="2 5" id="KW-0238">DNA-binding</keyword>
<gene>
    <name evidence="5" type="ORF">I8J30_01435</name>
</gene>
<sequence length="307" mass="33918">MRKATMKDIAEQAGVSVATVSYIINNASNQSIPESTRVKVLQIAKEIGYVPNLAARSLIKNKTGLAGILINKTGMPSSRATFEQLAFISELERLLTAAGYHLIMFTFDGTDPASLNVITERKLDVVFLLDVMDDIFYTVSGNFGIGVPLILIDSLISDNLFKQVIYDYEAALSKAVEALDAPHCLFIEKSNNAGYMTYIEECATALRIPTYPYGNMDELDALLYAVAPYRQAIVMNEFTANHIRNKEIMEKLAVICSCGCPEMLRNDIIPITFASKAALAYSVMTKLLARDEQSILDEQTVFRVAVQ</sequence>
<dbReference type="PROSITE" id="PS00356">
    <property type="entry name" value="HTH_LACI_1"/>
    <property type="match status" value="1"/>
</dbReference>
<evidence type="ECO:0000256" key="2">
    <source>
        <dbReference type="ARBA" id="ARBA00023125"/>
    </source>
</evidence>
<proteinExistence type="predicted"/>
<organism evidence="5 6">
    <name type="scientific">Paenibacillus lignilyticus</name>
    <dbReference type="NCBI Taxonomy" id="1172615"/>
    <lineage>
        <taxon>Bacteria</taxon>
        <taxon>Bacillati</taxon>
        <taxon>Bacillota</taxon>
        <taxon>Bacilli</taxon>
        <taxon>Bacillales</taxon>
        <taxon>Paenibacillaceae</taxon>
        <taxon>Paenibacillus</taxon>
    </lineage>
</organism>
<dbReference type="Gene3D" id="1.10.260.40">
    <property type="entry name" value="lambda repressor-like DNA-binding domains"/>
    <property type="match status" value="1"/>
</dbReference>